<dbReference type="Pfam" id="PF04241">
    <property type="entry name" value="DUF423"/>
    <property type="match status" value="1"/>
</dbReference>
<name>A0A7Y0AST1_9HYPH</name>
<feature type="transmembrane region" description="Helical" evidence="1">
    <location>
        <begin position="36"/>
        <end position="58"/>
    </location>
</feature>
<feature type="transmembrane region" description="Helical" evidence="1">
    <location>
        <begin position="96"/>
        <end position="118"/>
    </location>
</feature>
<dbReference type="AlphaFoldDB" id="A0A7Y0AST1"/>
<organism evidence="2 3">
    <name type="scientific">Rhizobium terricola</name>
    <dbReference type="NCBI Taxonomy" id="2728849"/>
    <lineage>
        <taxon>Bacteria</taxon>
        <taxon>Pseudomonadati</taxon>
        <taxon>Pseudomonadota</taxon>
        <taxon>Alphaproteobacteria</taxon>
        <taxon>Hyphomicrobiales</taxon>
        <taxon>Rhizobiaceae</taxon>
        <taxon>Rhizobium/Agrobacterium group</taxon>
        <taxon>Rhizobium</taxon>
    </lineage>
</organism>
<gene>
    <name evidence="2" type="ORF">HHL25_01630</name>
</gene>
<proteinExistence type="predicted"/>
<dbReference type="InterPro" id="IPR006696">
    <property type="entry name" value="DUF423"/>
</dbReference>
<evidence type="ECO:0000313" key="2">
    <source>
        <dbReference type="EMBL" id="NML72817.1"/>
    </source>
</evidence>
<keyword evidence="1" id="KW-0812">Transmembrane</keyword>
<evidence type="ECO:0000313" key="3">
    <source>
        <dbReference type="Proteomes" id="UP000541470"/>
    </source>
</evidence>
<dbReference type="EMBL" id="JABBGK010000001">
    <property type="protein sequence ID" value="NML72817.1"/>
    <property type="molecule type" value="Genomic_DNA"/>
</dbReference>
<keyword evidence="1" id="KW-0472">Membrane</keyword>
<sequence>MAFFDRARPLLLLLAGLIGAAGVALTAASTHLGAESFLGPASAMCLAHAPAILALYLANDKVRTASLAALTMALGTVLFAGDLASRQFLGASLFPMAAPSGGMLMIGGWIIVALGAFLPVRA</sequence>
<evidence type="ECO:0000256" key="1">
    <source>
        <dbReference type="SAM" id="Phobius"/>
    </source>
</evidence>
<keyword evidence="1" id="KW-1133">Transmembrane helix</keyword>
<feature type="transmembrane region" description="Helical" evidence="1">
    <location>
        <begin position="65"/>
        <end position="84"/>
    </location>
</feature>
<reference evidence="2 3" key="1">
    <citation type="submission" date="2020-04" db="EMBL/GenBank/DDBJ databases">
        <title>Rhizobium sp. S-51 isolated from soil.</title>
        <authorList>
            <person name="Dahal R.H."/>
        </authorList>
    </citation>
    <scope>NUCLEOTIDE SEQUENCE [LARGE SCALE GENOMIC DNA]</scope>
    <source>
        <strain evidence="2 3">S-51</strain>
    </source>
</reference>
<protein>
    <submittedName>
        <fullName evidence="2">DUF423 domain-containing protein</fullName>
    </submittedName>
</protein>
<comment type="caution">
    <text evidence="2">The sequence shown here is derived from an EMBL/GenBank/DDBJ whole genome shotgun (WGS) entry which is preliminary data.</text>
</comment>
<keyword evidence="3" id="KW-1185">Reference proteome</keyword>
<accession>A0A7Y0AST1</accession>
<dbReference type="Proteomes" id="UP000541470">
    <property type="component" value="Unassembled WGS sequence"/>
</dbReference>
<dbReference type="RefSeq" id="WP_169586619.1">
    <property type="nucleotide sequence ID" value="NZ_JABBGK010000001.1"/>
</dbReference>